<evidence type="ECO:0000256" key="3">
    <source>
        <dbReference type="ARBA" id="ARBA00023002"/>
    </source>
</evidence>
<dbReference type="InterPro" id="IPR001663">
    <property type="entry name" value="Rng_hydr_dOase-A"/>
</dbReference>
<dbReference type="PROSITE" id="PS51296">
    <property type="entry name" value="RIESKE"/>
    <property type="match status" value="1"/>
</dbReference>
<evidence type="ECO:0000259" key="6">
    <source>
        <dbReference type="PROSITE" id="PS51296"/>
    </source>
</evidence>
<dbReference type="GO" id="GO:0051213">
    <property type="term" value="F:dioxygenase activity"/>
    <property type="evidence" value="ECO:0007669"/>
    <property type="project" value="UniProtKB-KW"/>
</dbReference>
<evidence type="ECO:0000313" key="8">
    <source>
        <dbReference type="Proteomes" id="UP000005446"/>
    </source>
</evidence>
<evidence type="ECO:0000256" key="2">
    <source>
        <dbReference type="ARBA" id="ARBA00022723"/>
    </source>
</evidence>
<dbReference type="InterPro" id="IPR036922">
    <property type="entry name" value="Rieske_2Fe-2S_sf"/>
</dbReference>
<dbReference type="InterPro" id="IPR017941">
    <property type="entry name" value="Rieske_2Fe-2S"/>
</dbReference>
<dbReference type="OrthoDB" id="426882at2759"/>
<dbReference type="PANTHER" id="PTHR43756:SF6">
    <property type="entry name" value="CLUSTER-BINDING PROTEIN, PUTATIVE (AFU_ORTHOLOGUE AFUA_6G03920)-RELATED"/>
    <property type="match status" value="1"/>
</dbReference>
<name>H0EQZ7_GLAL7</name>
<accession>H0EQZ7</accession>
<keyword evidence="1" id="KW-0001">2Fe-2S</keyword>
<feature type="domain" description="Rieske" evidence="6">
    <location>
        <begin position="1"/>
        <end position="75"/>
    </location>
</feature>
<dbReference type="GO" id="GO:0046872">
    <property type="term" value="F:metal ion binding"/>
    <property type="evidence" value="ECO:0007669"/>
    <property type="project" value="UniProtKB-KW"/>
</dbReference>
<gene>
    <name evidence="7" type="ORF">M7I_5106</name>
</gene>
<dbReference type="Pfam" id="PF00355">
    <property type="entry name" value="Rieske"/>
    <property type="match status" value="1"/>
</dbReference>
<dbReference type="PRINTS" id="PR00090">
    <property type="entry name" value="RNGDIOXGNASE"/>
</dbReference>
<keyword evidence="2" id="KW-0479">Metal-binding</keyword>
<proteinExistence type="predicted"/>
<keyword evidence="5" id="KW-0411">Iron-sulfur</keyword>
<comment type="caution">
    <text evidence="7">The sequence shown here is derived from an EMBL/GenBank/DDBJ whole genome shotgun (WGS) entry which is preliminary data.</text>
</comment>
<dbReference type="Gene3D" id="2.102.10.10">
    <property type="entry name" value="Rieske [2Fe-2S] iron-sulphur domain"/>
    <property type="match status" value="1"/>
</dbReference>
<keyword evidence="4" id="KW-0408">Iron</keyword>
<keyword evidence="7" id="KW-0223">Dioxygenase</keyword>
<dbReference type="SUPFAM" id="SSF50022">
    <property type="entry name" value="ISP domain"/>
    <property type="match status" value="1"/>
</dbReference>
<keyword evidence="8" id="KW-1185">Reference proteome</keyword>
<evidence type="ECO:0000256" key="1">
    <source>
        <dbReference type="ARBA" id="ARBA00022714"/>
    </source>
</evidence>
<evidence type="ECO:0000313" key="7">
    <source>
        <dbReference type="EMBL" id="EHK99048.1"/>
    </source>
</evidence>
<dbReference type="GO" id="GO:0051537">
    <property type="term" value="F:2 iron, 2 sulfur cluster binding"/>
    <property type="evidence" value="ECO:0007669"/>
    <property type="project" value="UniProtKB-KW"/>
</dbReference>
<dbReference type="Proteomes" id="UP000005446">
    <property type="component" value="Unassembled WGS sequence"/>
</dbReference>
<evidence type="ECO:0000256" key="5">
    <source>
        <dbReference type="ARBA" id="ARBA00023014"/>
    </source>
</evidence>
<dbReference type="EMBL" id="AGUE01000130">
    <property type="protein sequence ID" value="EHK99048.1"/>
    <property type="molecule type" value="Genomic_DNA"/>
</dbReference>
<dbReference type="InParanoid" id="H0EQZ7"/>
<evidence type="ECO:0000256" key="4">
    <source>
        <dbReference type="ARBA" id="ARBA00023004"/>
    </source>
</evidence>
<sequence length="190" mass="21628">MLRAFQNICRHRAYRVTKKESGSSAVLGCRYHGWAYDTKGKLIKAPEFDNVSGFDKSKNGLWGVRLRIREGLVYINLACENVDEAQLATSARDMSVNWSNMKLQSAEEWKFDVDFNWKLADQIMKLSVQTEGLQERLISGNGSLQDESPEINKTAARQHILYELMKAHAKEEEYLQAEVHPASRSESVSS</sequence>
<dbReference type="CDD" id="cd03469">
    <property type="entry name" value="Rieske_RO_Alpha_N"/>
    <property type="match status" value="1"/>
</dbReference>
<organism evidence="7 8">
    <name type="scientific">Glarea lozoyensis (strain ATCC 74030 / MF5533)</name>
    <dbReference type="NCBI Taxonomy" id="1104152"/>
    <lineage>
        <taxon>Eukaryota</taxon>
        <taxon>Fungi</taxon>
        <taxon>Dikarya</taxon>
        <taxon>Ascomycota</taxon>
        <taxon>Pezizomycotina</taxon>
        <taxon>Leotiomycetes</taxon>
        <taxon>Helotiales</taxon>
        <taxon>Helotiaceae</taxon>
        <taxon>Glarea</taxon>
    </lineage>
</organism>
<keyword evidence="3" id="KW-0560">Oxidoreductase</keyword>
<protein>
    <submittedName>
        <fullName evidence="7">Putative Biphenyl dioxygenase subunit alpha</fullName>
    </submittedName>
</protein>
<dbReference type="AlphaFoldDB" id="H0EQZ7"/>
<dbReference type="HOGENOM" id="CLU_1428130_0_0_1"/>
<dbReference type="PANTHER" id="PTHR43756">
    <property type="entry name" value="CHOLINE MONOOXYGENASE, CHLOROPLASTIC"/>
    <property type="match status" value="1"/>
</dbReference>
<reference evidence="7 8" key="1">
    <citation type="journal article" date="2012" name="Eukaryot. Cell">
        <title>Genome sequence of the fungus Glarea lozoyensis: the first genome sequence of a species from the Helotiaceae family.</title>
        <authorList>
            <person name="Youssar L."/>
            <person name="Gruening B.A."/>
            <person name="Erxleben A."/>
            <person name="Guenther S."/>
            <person name="Huettel W."/>
        </authorList>
    </citation>
    <scope>NUCLEOTIDE SEQUENCE [LARGE SCALE GENOMIC DNA]</scope>
    <source>
        <strain evidence="8">ATCC 74030 / MF5533</strain>
    </source>
</reference>